<dbReference type="Proteomes" id="UP000287651">
    <property type="component" value="Unassembled WGS sequence"/>
</dbReference>
<dbReference type="EMBL" id="AMZH03018252">
    <property type="protein sequence ID" value="RRT41839.1"/>
    <property type="molecule type" value="Genomic_DNA"/>
</dbReference>
<proteinExistence type="predicted"/>
<name>A0A426XQS1_ENSVE</name>
<dbReference type="AlphaFoldDB" id="A0A426XQS1"/>
<gene>
    <name evidence="1" type="ORF">B296_00054715</name>
</gene>
<evidence type="ECO:0000313" key="1">
    <source>
        <dbReference type="EMBL" id="RRT41839.1"/>
    </source>
</evidence>
<reference evidence="1 2" key="1">
    <citation type="journal article" date="2014" name="Agronomy (Basel)">
        <title>A Draft Genome Sequence for Ensete ventricosum, the Drought-Tolerant Tree Against Hunger.</title>
        <authorList>
            <person name="Harrison J."/>
            <person name="Moore K.A."/>
            <person name="Paszkiewicz K."/>
            <person name="Jones T."/>
            <person name="Grant M."/>
            <person name="Ambacheew D."/>
            <person name="Muzemil S."/>
            <person name="Studholme D.J."/>
        </authorList>
    </citation>
    <scope>NUCLEOTIDE SEQUENCE [LARGE SCALE GENOMIC DNA]</scope>
</reference>
<sequence length="97" mass="10877">MHVRRKHWIRTQLKSAHEAHRNLLQELVSGHPLLRLPCLEMMKDEQAACGFADDDPGNHDGTLVLTGGGSHMYAIRVQPNQPNLHGIAYGSYDLRLA</sequence>
<evidence type="ECO:0000313" key="2">
    <source>
        <dbReference type="Proteomes" id="UP000287651"/>
    </source>
</evidence>
<organism evidence="1 2">
    <name type="scientific">Ensete ventricosum</name>
    <name type="common">Abyssinian banana</name>
    <name type="synonym">Musa ensete</name>
    <dbReference type="NCBI Taxonomy" id="4639"/>
    <lineage>
        <taxon>Eukaryota</taxon>
        <taxon>Viridiplantae</taxon>
        <taxon>Streptophyta</taxon>
        <taxon>Embryophyta</taxon>
        <taxon>Tracheophyta</taxon>
        <taxon>Spermatophyta</taxon>
        <taxon>Magnoliopsida</taxon>
        <taxon>Liliopsida</taxon>
        <taxon>Zingiberales</taxon>
        <taxon>Musaceae</taxon>
        <taxon>Ensete</taxon>
    </lineage>
</organism>
<protein>
    <submittedName>
        <fullName evidence="1">Uncharacterized protein</fullName>
    </submittedName>
</protein>
<accession>A0A426XQS1</accession>
<comment type="caution">
    <text evidence="1">The sequence shown here is derived from an EMBL/GenBank/DDBJ whole genome shotgun (WGS) entry which is preliminary data.</text>
</comment>